<keyword evidence="3" id="KW-1185">Reference proteome</keyword>
<feature type="region of interest" description="Disordered" evidence="1">
    <location>
        <begin position="12"/>
        <end position="32"/>
    </location>
</feature>
<sequence>MSTLSLVNIRETSPLNPQSPFDHNNPTPSQQPGPYFDMLFDNLFKGDLPENKIYESNILAANENLGIESLTLMMEEHKSPILHEEEVREFYYIIEFVEDGSINSRVRDKSLYLDKDLLGEILEVPKGGIRSVVGKTCTMEFVKECSKIPNTRFVVVLKKLMK</sequence>
<reference evidence="2 3" key="1">
    <citation type="submission" date="2020-09" db="EMBL/GenBank/DDBJ databases">
        <title>De no assembly of potato wild relative species, Solanum commersonii.</title>
        <authorList>
            <person name="Cho K."/>
        </authorList>
    </citation>
    <scope>NUCLEOTIDE SEQUENCE [LARGE SCALE GENOMIC DNA]</scope>
    <source>
        <strain evidence="2">LZ3.2</strain>
        <tissue evidence="2">Leaf</tissue>
    </source>
</reference>
<dbReference type="Proteomes" id="UP000824120">
    <property type="component" value="Chromosome 1"/>
</dbReference>
<gene>
    <name evidence="2" type="ORF">H5410_001105</name>
</gene>
<proteinExistence type="predicted"/>
<name>A0A9J6AY65_SOLCO</name>
<comment type="caution">
    <text evidence="2">The sequence shown here is derived from an EMBL/GenBank/DDBJ whole genome shotgun (WGS) entry which is preliminary data.</text>
</comment>
<evidence type="ECO:0000313" key="3">
    <source>
        <dbReference type="Proteomes" id="UP000824120"/>
    </source>
</evidence>
<evidence type="ECO:0000256" key="1">
    <source>
        <dbReference type="SAM" id="MobiDB-lite"/>
    </source>
</evidence>
<protein>
    <submittedName>
        <fullName evidence="2">Uncharacterized protein</fullName>
    </submittedName>
</protein>
<dbReference type="OrthoDB" id="1316022at2759"/>
<accession>A0A9J6AY65</accession>
<dbReference type="EMBL" id="JACXVP010000001">
    <property type="protein sequence ID" value="KAG5629388.1"/>
    <property type="molecule type" value="Genomic_DNA"/>
</dbReference>
<evidence type="ECO:0000313" key="2">
    <source>
        <dbReference type="EMBL" id="KAG5629388.1"/>
    </source>
</evidence>
<dbReference type="AlphaFoldDB" id="A0A9J6AY65"/>
<organism evidence="2 3">
    <name type="scientific">Solanum commersonii</name>
    <name type="common">Commerson's wild potato</name>
    <name type="synonym">Commerson's nightshade</name>
    <dbReference type="NCBI Taxonomy" id="4109"/>
    <lineage>
        <taxon>Eukaryota</taxon>
        <taxon>Viridiplantae</taxon>
        <taxon>Streptophyta</taxon>
        <taxon>Embryophyta</taxon>
        <taxon>Tracheophyta</taxon>
        <taxon>Spermatophyta</taxon>
        <taxon>Magnoliopsida</taxon>
        <taxon>eudicotyledons</taxon>
        <taxon>Gunneridae</taxon>
        <taxon>Pentapetalae</taxon>
        <taxon>asterids</taxon>
        <taxon>lamiids</taxon>
        <taxon>Solanales</taxon>
        <taxon>Solanaceae</taxon>
        <taxon>Solanoideae</taxon>
        <taxon>Solaneae</taxon>
        <taxon>Solanum</taxon>
    </lineage>
</organism>